<protein>
    <submittedName>
        <fullName evidence="8">POPLD-domain-containing protein</fullName>
    </submittedName>
</protein>
<dbReference type="Pfam" id="PF22770">
    <property type="entry name" value="POP1_C"/>
    <property type="match status" value="1"/>
</dbReference>
<dbReference type="GO" id="GO:0000172">
    <property type="term" value="C:ribonuclease MRP complex"/>
    <property type="evidence" value="ECO:0007669"/>
    <property type="project" value="InterPro"/>
</dbReference>
<dbReference type="GO" id="GO:0005655">
    <property type="term" value="C:nucleolar ribonuclease P complex"/>
    <property type="evidence" value="ECO:0007669"/>
    <property type="project" value="InterPro"/>
</dbReference>
<evidence type="ECO:0000256" key="1">
    <source>
        <dbReference type="ARBA" id="ARBA00004123"/>
    </source>
</evidence>
<evidence type="ECO:0000259" key="5">
    <source>
        <dbReference type="Pfam" id="PF06978"/>
    </source>
</evidence>
<feature type="region of interest" description="Disordered" evidence="4">
    <location>
        <begin position="1"/>
        <end position="59"/>
    </location>
</feature>
<dbReference type="GO" id="GO:0001682">
    <property type="term" value="P:tRNA 5'-leader removal"/>
    <property type="evidence" value="ECO:0007669"/>
    <property type="project" value="InterPro"/>
</dbReference>
<reference evidence="8 9" key="1">
    <citation type="journal article" date="2016" name="Nat. Commun.">
        <title>Ectomycorrhizal ecology is imprinted in the genome of the dominant symbiotic fungus Cenococcum geophilum.</title>
        <authorList>
            <consortium name="DOE Joint Genome Institute"/>
            <person name="Peter M."/>
            <person name="Kohler A."/>
            <person name="Ohm R.A."/>
            <person name="Kuo A."/>
            <person name="Krutzmann J."/>
            <person name="Morin E."/>
            <person name="Arend M."/>
            <person name="Barry K.W."/>
            <person name="Binder M."/>
            <person name="Choi C."/>
            <person name="Clum A."/>
            <person name="Copeland A."/>
            <person name="Grisel N."/>
            <person name="Haridas S."/>
            <person name="Kipfer T."/>
            <person name="LaButti K."/>
            <person name="Lindquist E."/>
            <person name="Lipzen A."/>
            <person name="Maire R."/>
            <person name="Meier B."/>
            <person name="Mihaltcheva S."/>
            <person name="Molinier V."/>
            <person name="Murat C."/>
            <person name="Poggeler S."/>
            <person name="Quandt C.A."/>
            <person name="Sperisen C."/>
            <person name="Tritt A."/>
            <person name="Tisserant E."/>
            <person name="Crous P.W."/>
            <person name="Henrissat B."/>
            <person name="Nehls U."/>
            <person name="Egli S."/>
            <person name="Spatafora J.W."/>
            <person name="Grigoriev I.V."/>
            <person name="Martin F.M."/>
        </authorList>
    </citation>
    <scope>NUCLEOTIDE SEQUENCE [LARGE SCALE GENOMIC DNA]</scope>
    <source>
        <strain evidence="8 9">CBS 459.81</strain>
    </source>
</reference>
<evidence type="ECO:0000256" key="2">
    <source>
        <dbReference type="ARBA" id="ARBA00022694"/>
    </source>
</evidence>
<keyword evidence="9" id="KW-1185">Reference proteome</keyword>
<accession>A0A8E2EK71</accession>
<keyword evidence="2" id="KW-0819">tRNA processing</keyword>
<dbReference type="InterPro" id="IPR009723">
    <property type="entry name" value="Pop1_N"/>
</dbReference>
<dbReference type="EMBL" id="KV744819">
    <property type="protein sequence ID" value="OCK85434.1"/>
    <property type="molecule type" value="Genomic_DNA"/>
</dbReference>
<evidence type="ECO:0000313" key="8">
    <source>
        <dbReference type="EMBL" id="OCK85434.1"/>
    </source>
</evidence>
<feature type="compositionally biased region" description="Basic and acidic residues" evidence="4">
    <location>
        <begin position="184"/>
        <end position="198"/>
    </location>
</feature>
<feature type="domain" description="POP1 C-terminal" evidence="7">
    <location>
        <begin position="735"/>
        <end position="897"/>
    </location>
</feature>
<feature type="region of interest" description="Disordered" evidence="4">
    <location>
        <begin position="531"/>
        <end position="555"/>
    </location>
</feature>
<proteinExistence type="predicted"/>
<gene>
    <name evidence="8" type="ORF">K432DRAFT_377672</name>
</gene>
<feature type="compositionally biased region" description="Polar residues" evidence="4">
    <location>
        <begin position="39"/>
        <end position="51"/>
    </location>
</feature>
<comment type="subcellular location">
    <subcellularLocation>
        <location evidence="1">Nucleus</location>
    </subcellularLocation>
</comment>
<sequence>MSGPRAKGSTTDSYAPKKRKDPPSSSSNNASKRHRPQFPSKTIPATSTSKAFPNDEISVSRFVQAREREVLALEGAMQAAKRGQMRRAFQDVPRDMRRRTASHNPRRVPGRLRSRMGREMREDNTTKLRGKSGSGVGKGSRMWIRKDGVMKKVQKRKEKGEKGREKGKKRKGEDCNRNSVGAKDTTKSDLTKDEKDALAQRIQNRKPRVKHSTSLATPPTPPARFRKRQINKSWLPTHMFHTKRAHMTPPSQPLWRFALPLTPTAKSYRPTHRANTLRGAIAWDMSYIATIGLEGVEGSITGLLKSLGVGDGVDEEIWEDRGKGKKWRDGVRVWDGWIFDLDAWPEGIAPATVIWCTQEKNGTMSSEQPPGTSKNKREKRRVFIRTHPAGFPHLWGKASKLAKVQKPAVSIEDLRFEIGSIVVSGPGATEALNSALWPSPSLEGQEHSPDSPETVWKTLASLTNPGSLPLNALLGFNISDPRLHHPPRTVAVQYDTTSQSQLTRTLAFWPIDKTQSPPAIFDRNVRLASSRSLPSQQSINRRKRAAIPGDYPEPRSTDPQIPVLLYASREAGSWTLLLPWKCVLPVWRALMYYPLSTGGNPKFGGLKEVRQLAFEDSRPWFPGDYPGTRAGWAWELQERLAREKEWAKRPPGKRINWESVDLGNGRKGELGRGWACDWENIAPQDEGQDPQDSTIDPQFSPFQHLPSRIASEFFSPRGFHDPKGVAQVFNIDSYLFTVKLTLLARGVPTPCARIYRLPTTNPDLRARWLSLIPSSESLSQSKNKSSKPLPRLPKNAPSHLRRRALAASLLEPVVLPKVIPQPGHKDYPFVPDKVDLIGFVTTGNFNLGEGKGTAVANLVVAKVFEQERGDGKGKMQEKFLCIVREAGQSVGRLARWEAT</sequence>
<evidence type="ECO:0000259" key="6">
    <source>
        <dbReference type="Pfam" id="PF08170"/>
    </source>
</evidence>
<dbReference type="Pfam" id="PF06978">
    <property type="entry name" value="POP1_N"/>
    <property type="match status" value="1"/>
</dbReference>
<dbReference type="InterPro" id="IPR039182">
    <property type="entry name" value="Pop1"/>
</dbReference>
<dbReference type="AlphaFoldDB" id="A0A8E2EK71"/>
<dbReference type="Pfam" id="PF08170">
    <property type="entry name" value="POPLD"/>
    <property type="match status" value="1"/>
</dbReference>
<organism evidence="8 9">
    <name type="scientific">Lepidopterella palustris CBS 459.81</name>
    <dbReference type="NCBI Taxonomy" id="1314670"/>
    <lineage>
        <taxon>Eukaryota</taxon>
        <taxon>Fungi</taxon>
        <taxon>Dikarya</taxon>
        <taxon>Ascomycota</taxon>
        <taxon>Pezizomycotina</taxon>
        <taxon>Dothideomycetes</taxon>
        <taxon>Pleosporomycetidae</taxon>
        <taxon>Mytilinidiales</taxon>
        <taxon>Argynnaceae</taxon>
        <taxon>Lepidopterella</taxon>
    </lineage>
</organism>
<keyword evidence="3" id="KW-0539">Nucleus</keyword>
<feature type="region of interest" description="Disordered" evidence="4">
    <location>
        <begin position="77"/>
        <end position="231"/>
    </location>
</feature>
<dbReference type="Proteomes" id="UP000250266">
    <property type="component" value="Unassembled WGS sequence"/>
</dbReference>
<feature type="compositionally biased region" description="Low complexity" evidence="4">
    <location>
        <begin position="778"/>
        <end position="787"/>
    </location>
</feature>
<dbReference type="OrthoDB" id="442863at2759"/>
<feature type="compositionally biased region" description="Basic and acidic residues" evidence="4">
    <location>
        <begin position="116"/>
        <end position="126"/>
    </location>
</feature>
<feature type="compositionally biased region" description="Basic residues" evidence="4">
    <location>
        <begin position="96"/>
        <end position="115"/>
    </location>
</feature>
<evidence type="ECO:0000256" key="4">
    <source>
        <dbReference type="SAM" id="MobiDB-lite"/>
    </source>
</evidence>
<name>A0A8E2EK71_9PEZI</name>
<dbReference type="PANTHER" id="PTHR22731:SF3">
    <property type="entry name" value="RIBONUCLEASES P_MRP PROTEIN SUBUNIT POP1"/>
    <property type="match status" value="1"/>
</dbReference>
<dbReference type="InterPro" id="IPR012590">
    <property type="entry name" value="POPLD_dom"/>
</dbReference>
<evidence type="ECO:0000259" key="7">
    <source>
        <dbReference type="Pfam" id="PF22770"/>
    </source>
</evidence>
<dbReference type="PANTHER" id="PTHR22731">
    <property type="entry name" value="RIBONUCLEASES P/MRP PROTEIN SUBUNIT POP1"/>
    <property type="match status" value="1"/>
</dbReference>
<feature type="domain" description="POPLD" evidence="6">
    <location>
        <begin position="573"/>
        <end position="678"/>
    </location>
</feature>
<feature type="domain" description="Pop1 N-terminal" evidence="5">
    <location>
        <begin position="62"/>
        <end position="295"/>
    </location>
</feature>
<dbReference type="InterPro" id="IPR055079">
    <property type="entry name" value="POP1_C"/>
</dbReference>
<feature type="region of interest" description="Disordered" evidence="4">
    <location>
        <begin position="778"/>
        <end position="797"/>
    </location>
</feature>
<evidence type="ECO:0000313" key="9">
    <source>
        <dbReference type="Proteomes" id="UP000250266"/>
    </source>
</evidence>
<evidence type="ECO:0000256" key="3">
    <source>
        <dbReference type="ARBA" id="ARBA00023242"/>
    </source>
</evidence>